<comment type="caution">
    <text evidence="7">The sequence shown here is derived from an EMBL/GenBank/DDBJ whole genome shotgun (WGS) entry which is preliminary data.</text>
</comment>
<keyword evidence="3" id="KW-0547">Nucleotide-binding</keyword>
<dbReference type="PANTHER" id="PTHR23135:SF4">
    <property type="entry name" value="UDP-N-ACETYLMURAMOYL-L-ALANYL-D-GLUTAMATE--2,6-DIAMINOPIMELATE LIGASE MURE HOMOLOG, CHLOROPLASTIC"/>
    <property type="match status" value="1"/>
</dbReference>
<dbReference type="InterPro" id="IPR013221">
    <property type="entry name" value="Mur_ligase_cen"/>
</dbReference>
<dbReference type="EMBL" id="JAHZIK010002160">
    <property type="protein sequence ID" value="MBW7460332.1"/>
    <property type="molecule type" value="Genomic_DNA"/>
</dbReference>
<dbReference type="SUPFAM" id="SSF63418">
    <property type="entry name" value="MurE/MurF N-terminal domain"/>
    <property type="match status" value="1"/>
</dbReference>
<sequence length="151" mass="16286">MRLEQIAELLLTARLIGDKNTQINGIQIDSRKVSAGDLFICLPGHTQDGHDFAPQAMELGASALVVDRELPVGIPQILVKDCRLAMAVIADIYFEQPSHKLKLIGVTGTNGKTTTTYLIERILADAGFSPGVIGTVEMRYGGRSYPMSGTT</sequence>
<evidence type="ECO:0000259" key="5">
    <source>
        <dbReference type="Pfam" id="PF01225"/>
    </source>
</evidence>
<reference evidence="7 8" key="1">
    <citation type="submission" date="2021-07" db="EMBL/GenBank/DDBJ databases">
        <title>Paenibacillus radiodurans sp. nov., isolated from the southeastern edge of Tengger Desert.</title>
        <authorList>
            <person name="Zhang G."/>
        </authorList>
    </citation>
    <scope>NUCLEOTIDE SEQUENCE [LARGE SCALE GENOMIC DNA]</scope>
    <source>
        <strain evidence="7 8">CCM 7311</strain>
    </source>
</reference>
<dbReference type="PANTHER" id="PTHR23135">
    <property type="entry name" value="MUR LIGASE FAMILY MEMBER"/>
    <property type="match status" value="1"/>
</dbReference>
<dbReference type="Pfam" id="PF08245">
    <property type="entry name" value="Mur_ligase_M"/>
    <property type="match status" value="1"/>
</dbReference>
<evidence type="ECO:0000313" key="7">
    <source>
        <dbReference type="EMBL" id="MBW7460332.1"/>
    </source>
</evidence>
<evidence type="ECO:0000256" key="1">
    <source>
        <dbReference type="ARBA" id="ARBA00004752"/>
    </source>
</evidence>
<dbReference type="Gene3D" id="3.40.1190.10">
    <property type="entry name" value="Mur-like, catalytic domain"/>
    <property type="match status" value="1"/>
</dbReference>
<proteinExistence type="predicted"/>
<keyword evidence="4" id="KW-0067">ATP-binding</keyword>
<dbReference type="SUPFAM" id="SSF53623">
    <property type="entry name" value="MurD-like peptide ligases, catalytic domain"/>
    <property type="match status" value="1"/>
</dbReference>
<evidence type="ECO:0000256" key="3">
    <source>
        <dbReference type="ARBA" id="ARBA00022741"/>
    </source>
</evidence>
<organism evidence="7 8">
    <name type="scientific">Paenibacillus sepulcri</name>
    <dbReference type="NCBI Taxonomy" id="359917"/>
    <lineage>
        <taxon>Bacteria</taxon>
        <taxon>Bacillati</taxon>
        <taxon>Bacillota</taxon>
        <taxon>Bacilli</taxon>
        <taxon>Bacillales</taxon>
        <taxon>Paenibacillaceae</taxon>
        <taxon>Paenibacillus</taxon>
    </lineage>
</organism>
<keyword evidence="2 7" id="KW-0436">Ligase</keyword>
<dbReference type="PROSITE" id="PS01011">
    <property type="entry name" value="FOLYLPOLYGLU_SYNT_1"/>
    <property type="match status" value="1"/>
</dbReference>
<dbReference type="Pfam" id="PF01225">
    <property type="entry name" value="Mur_ligase"/>
    <property type="match status" value="1"/>
</dbReference>
<dbReference type="Gene3D" id="3.40.1390.10">
    <property type="entry name" value="MurE/MurF, N-terminal domain"/>
    <property type="match status" value="1"/>
</dbReference>
<protein>
    <submittedName>
        <fullName evidence="7">UDP-N-acetylmuramoyl-L-alanyl-D-glutamate--2, 6-diaminopimelate ligase</fullName>
    </submittedName>
</protein>
<feature type="domain" description="Mur ligase central" evidence="6">
    <location>
        <begin position="106"/>
        <end position="140"/>
    </location>
</feature>
<dbReference type="InterPro" id="IPR035911">
    <property type="entry name" value="MurE/MurF_N"/>
</dbReference>
<evidence type="ECO:0000313" key="8">
    <source>
        <dbReference type="Proteomes" id="UP001519887"/>
    </source>
</evidence>
<evidence type="ECO:0000256" key="4">
    <source>
        <dbReference type="ARBA" id="ARBA00022840"/>
    </source>
</evidence>
<feature type="non-terminal residue" evidence="7">
    <location>
        <position position="151"/>
    </location>
</feature>
<comment type="pathway">
    <text evidence="1">Cell wall biogenesis; peptidoglycan biosynthesis.</text>
</comment>
<gene>
    <name evidence="7" type="ORF">K0U00_40345</name>
</gene>
<evidence type="ECO:0000256" key="2">
    <source>
        <dbReference type="ARBA" id="ARBA00022598"/>
    </source>
</evidence>
<name>A0ABS7CHN5_9BACL</name>
<accession>A0ABS7CHN5</accession>
<dbReference type="InterPro" id="IPR018109">
    <property type="entry name" value="Folylpolyglutamate_synth_CS"/>
</dbReference>
<dbReference type="GO" id="GO:0016874">
    <property type="term" value="F:ligase activity"/>
    <property type="evidence" value="ECO:0007669"/>
    <property type="project" value="UniProtKB-KW"/>
</dbReference>
<dbReference type="Proteomes" id="UP001519887">
    <property type="component" value="Unassembled WGS sequence"/>
</dbReference>
<dbReference type="InterPro" id="IPR000713">
    <property type="entry name" value="Mur_ligase_N"/>
</dbReference>
<dbReference type="InterPro" id="IPR036565">
    <property type="entry name" value="Mur-like_cat_sf"/>
</dbReference>
<feature type="domain" description="Mur ligase N-terminal catalytic" evidence="5">
    <location>
        <begin position="23"/>
        <end position="70"/>
    </location>
</feature>
<keyword evidence="8" id="KW-1185">Reference proteome</keyword>
<evidence type="ECO:0000259" key="6">
    <source>
        <dbReference type="Pfam" id="PF08245"/>
    </source>
</evidence>